<reference evidence="4 5" key="1">
    <citation type="submission" date="2020-08" db="EMBL/GenBank/DDBJ databases">
        <title>Description of novel Flavobacterium F-380 isolate.</title>
        <authorList>
            <person name="Saticioglu I.B."/>
            <person name="Duman M."/>
            <person name="Altun S."/>
        </authorList>
    </citation>
    <scope>NUCLEOTIDE SEQUENCE [LARGE SCALE GENOMIC DNA]</scope>
    <source>
        <strain evidence="4 5">F-380</strain>
    </source>
</reference>
<dbReference type="CDD" id="cd01449">
    <property type="entry name" value="TST_Repeat_2"/>
    <property type="match status" value="1"/>
</dbReference>
<comment type="caution">
    <text evidence="4">The sequence shown here is derived from an EMBL/GenBank/DDBJ whole genome shotgun (WGS) entry which is preliminary data.</text>
</comment>
<sequence>MKNTLVSIDWLKNNLQDPNLIILDASQQVNQANVSPEFAGIQIEGAGFFDIKNNFSDSSNPLPNTFPDPKAFAIAAQNLGINTTSKIVVYDSLGIYSSPRAWWLFQIMGHENVWVLDGGLPAWVKADFPIEKISPNTFTPGNFESNFNPSMVKNTADVLANIKSKTAVLIDARSNDRFLGLTPEPRAGLRSGHIPGAINIPYTDLVQNGYFLSKEKLKAILPNQETALIFSCGSGITACIDYLAYEIIGSSNDRSVYDGSWTEWGQSESLPIEKSN</sequence>
<keyword evidence="1" id="KW-0808">Transferase</keyword>
<evidence type="ECO:0000256" key="1">
    <source>
        <dbReference type="ARBA" id="ARBA00022679"/>
    </source>
</evidence>
<dbReference type="SMART" id="SM00450">
    <property type="entry name" value="RHOD"/>
    <property type="match status" value="2"/>
</dbReference>
<dbReference type="InterPro" id="IPR001763">
    <property type="entry name" value="Rhodanese-like_dom"/>
</dbReference>
<feature type="domain" description="Rhodanese" evidence="3">
    <location>
        <begin position="16"/>
        <end position="132"/>
    </location>
</feature>
<dbReference type="Gene3D" id="3.40.250.10">
    <property type="entry name" value="Rhodanese-like domain"/>
    <property type="match status" value="2"/>
</dbReference>
<keyword evidence="5" id="KW-1185">Reference proteome</keyword>
<evidence type="ECO:0000313" key="5">
    <source>
        <dbReference type="Proteomes" id="UP000629963"/>
    </source>
</evidence>
<dbReference type="PROSITE" id="PS50206">
    <property type="entry name" value="RHODANESE_3"/>
    <property type="match status" value="2"/>
</dbReference>
<accession>A0ABR7J9Z7</accession>
<dbReference type="CDD" id="cd01448">
    <property type="entry name" value="TST_Repeat_1"/>
    <property type="match status" value="1"/>
</dbReference>
<evidence type="ECO:0000259" key="3">
    <source>
        <dbReference type="PROSITE" id="PS50206"/>
    </source>
</evidence>
<dbReference type="Pfam" id="PF00581">
    <property type="entry name" value="Rhodanese"/>
    <property type="match status" value="2"/>
</dbReference>
<dbReference type="Proteomes" id="UP000629963">
    <property type="component" value="Unassembled WGS sequence"/>
</dbReference>
<name>A0ABR7J9Z7_9FLAO</name>
<feature type="domain" description="Rhodanese" evidence="3">
    <location>
        <begin position="163"/>
        <end position="273"/>
    </location>
</feature>
<evidence type="ECO:0000313" key="4">
    <source>
        <dbReference type="EMBL" id="MBC5842358.1"/>
    </source>
</evidence>
<protein>
    <submittedName>
        <fullName evidence="4">Sulfurtransferase</fullName>
    </submittedName>
</protein>
<keyword evidence="2" id="KW-0677">Repeat</keyword>
<organism evidence="4 5">
    <name type="scientific">Flavobacterium kayseriense</name>
    <dbReference type="NCBI Taxonomy" id="2764714"/>
    <lineage>
        <taxon>Bacteria</taxon>
        <taxon>Pseudomonadati</taxon>
        <taxon>Bacteroidota</taxon>
        <taxon>Flavobacteriia</taxon>
        <taxon>Flavobacteriales</taxon>
        <taxon>Flavobacteriaceae</taxon>
        <taxon>Flavobacterium</taxon>
    </lineage>
</organism>
<dbReference type="RefSeq" id="WP_187010846.1">
    <property type="nucleotide sequence ID" value="NZ_JACRUI010000004.1"/>
</dbReference>
<dbReference type="PANTHER" id="PTHR11364">
    <property type="entry name" value="THIOSULFATE SULFERTANSFERASE"/>
    <property type="match status" value="1"/>
</dbReference>
<dbReference type="InterPro" id="IPR036873">
    <property type="entry name" value="Rhodanese-like_dom_sf"/>
</dbReference>
<gene>
    <name evidence="4" type="ORF">H8R23_13155</name>
</gene>
<dbReference type="PANTHER" id="PTHR11364:SF27">
    <property type="entry name" value="SULFURTRANSFERASE"/>
    <property type="match status" value="1"/>
</dbReference>
<dbReference type="SUPFAM" id="SSF52821">
    <property type="entry name" value="Rhodanese/Cell cycle control phosphatase"/>
    <property type="match status" value="2"/>
</dbReference>
<dbReference type="EMBL" id="JACRUJ010000004">
    <property type="protein sequence ID" value="MBC5842358.1"/>
    <property type="molecule type" value="Genomic_DNA"/>
</dbReference>
<evidence type="ECO:0000256" key="2">
    <source>
        <dbReference type="ARBA" id="ARBA00022737"/>
    </source>
</evidence>
<dbReference type="InterPro" id="IPR045078">
    <property type="entry name" value="TST/MPST-like"/>
</dbReference>
<proteinExistence type="predicted"/>